<feature type="transmembrane region" description="Helical" evidence="6">
    <location>
        <begin position="573"/>
        <end position="594"/>
    </location>
</feature>
<feature type="domain" description="G-protein coupled receptors family 1 profile" evidence="7">
    <location>
        <begin position="30"/>
        <end position="270"/>
    </location>
</feature>
<feature type="transmembrane region" description="Helical" evidence="6">
    <location>
        <begin position="1022"/>
        <end position="1045"/>
    </location>
</feature>
<feature type="transmembrane region" description="Helical" evidence="6">
    <location>
        <begin position="1468"/>
        <end position="1488"/>
    </location>
</feature>
<feature type="transmembrane region" description="Helical" evidence="6">
    <location>
        <begin position="533"/>
        <end position="561"/>
    </location>
</feature>
<dbReference type="CDD" id="cd00637">
    <property type="entry name" value="7tm_classA_rhodopsin-like"/>
    <property type="match status" value="4"/>
</dbReference>
<feature type="domain" description="G-protein coupled receptors family 1 profile" evidence="7">
    <location>
        <begin position="307"/>
        <end position="558"/>
    </location>
</feature>
<sequence>LHFDTTEEVFITNIVTCILNSFFSLLTCIGNFIVVFVIGKTRDLHSPSFILLGCLAVSDLLVGLLCQPLFVGYKIAELEKNFAVFCTLNVVQSLSGFTTSGVSFAILAAVSIDRLLALTLHLRYNTIVTVPRVFQTTIALWIFATVTVLLRFWMANKWYFIAIALGFLTFFVIMISIWKIFRIVRKHQQQIKEQTIAVSHVPANTVNILKCRKSAVTVLYIYGLFLIFYLPFMVLLMIKKFVGYTRTVRIVYEYAATAVFINSCLNPVVYCWRIDKNVNFDRTEGVFTANIVTCSLNCLFSLVTCLGNFLIVFTIGKTQELHSPTFILLGCLAVSDLLVGLICQPFFVAHKIAELKENFAVFCKLKVPQSLSAWITGSASLFILAAVLIDRLLALTLHLRYNTIVTVPRVFQTTFILWMFVTVTVLLRFWMTNKWFFIPIGLGFLFFSVIMASSWKIFRIVRRHQHQVKDQDMAVSHLQNKTMNILKCRKSAATVLYIYGLFLIFYLPYMVLLLVETFIGFSRTLHFDTTEEVFITNIVTCILNSFFSLLTCIGNFIVVFAIGKTRDLHSPSFILLACLAVSDLLVGLICQPLFVGYKIAQLEKNFAVFCTLSVVQSLSGWTTGGVSFLILAAVSVDRLLALTLHLRYNTIVTVPRVSQATVALWIFATVTVLPRFWMANKWYFIPIAVWFLTFFVIMISIWKIFRIVRKHQQQIKDQTIAVSHLPAFKVNIFKCRKSAVTVLYIYGLLLIFYLPVMVSLMMKTFIGYTRTVMIVDEYAATAVFINSCLNPVVYCWRISEIRRAYVNFDRTEGVFTANIVTCSLNCLFSLVTCLGNFLIVFTIGKTQELHSPTFILLGCLAVSDLLVGLICQPFFVAHKIAELKENFAVFCKLKVLHVVQSLSGWTTGGVSFLILAAVSVDRLLALTLHLRYNTIVTGPRVFQTTFILWMFVTVTVLLRFWMTNKWFFIPIGLGFLFFSVIMASSWKIFRIVRRHQHQVKDQDMAVSHLQNKTMNILKCRKLAATVLCIYGLFLIFYLPYMVLLVVETFIGFSRTLHFDSTEEVFITNIVTCILNSFFSLLTCIGNFIVVFAIGKTRDLHSPSFILLACLAVSDLLVGLISQPLFVGYKIAQLEKNFAVFCTLKVVQSLSGWTTAGVSFLILAAVSIDRLLALTLHLRYNTIVTVPRVFQTTIALWIFSTVTVLPKFWMASKWYFIPIASTFLTFFVIVISVWKIFRIVRKHQQQIKNQTIAVSHLPANTVNLLKCRKSAVTVLYIYGLFLIFYLPFMVSLLIKKFVGYTRTVRIVYEYATTAVFINSCLNPVVYCWRISEIRRALHFDSTEEVFITNIVTCILNSFFSLLTCIGNFIVVFAIGRTRDLHSPSFILLGCLAVSDLLVGLMCQPLFVALKIAELKENFAVFCTLKLLQSLSAWITAGASFLILATVSIDRLLSLTLHLRYNTIVTVPRVFQTTVALWIFATVIILPRFWMASKWYFIPIALIFLIFFVIIISIWKIFRIVRKHQQQINDQTIAVSHPPANTVNIFKCRRSAVTVLYIYGLFLIFYVPFMVFLLMKTFIGYTRTVKIVYDYAATAVFINSFLNPVLYCCRISEIRRAVKNIMRRNLVWSIQV</sequence>
<dbReference type="EMBL" id="CALNXK010000061">
    <property type="protein sequence ID" value="CAH3138406.1"/>
    <property type="molecule type" value="Genomic_DNA"/>
</dbReference>
<evidence type="ECO:0000256" key="5">
    <source>
        <dbReference type="ARBA" id="ARBA00023136"/>
    </source>
</evidence>
<feature type="transmembrane region" description="Helical" evidence="6">
    <location>
        <begin position="1104"/>
        <end position="1125"/>
    </location>
</feature>
<feature type="transmembrane region" description="Helical" evidence="6">
    <location>
        <begin position="1425"/>
        <end position="1447"/>
    </location>
</feature>
<feature type="domain" description="G-protein coupled receptors family 1 profile" evidence="7">
    <location>
        <begin position="1365"/>
        <end position="1605"/>
    </location>
</feature>
<organism evidence="8 9">
    <name type="scientific">Porites lobata</name>
    <dbReference type="NCBI Taxonomy" id="104759"/>
    <lineage>
        <taxon>Eukaryota</taxon>
        <taxon>Metazoa</taxon>
        <taxon>Cnidaria</taxon>
        <taxon>Anthozoa</taxon>
        <taxon>Hexacorallia</taxon>
        <taxon>Scleractinia</taxon>
        <taxon>Fungiina</taxon>
        <taxon>Poritidae</taxon>
        <taxon>Porites</taxon>
    </lineage>
</organism>
<feature type="transmembrane region" description="Helical" evidence="6">
    <location>
        <begin position="657"/>
        <end position="677"/>
    </location>
</feature>
<feature type="transmembrane region" description="Helical" evidence="6">
    <location>
        <begin position="159"/>
        <end position="181"/>
    </location>
</feature>
<feature type="domain" description="G-protein coupled receptors family 1 profile" evidence="7">
    <location>
        <begin position="1085"/>
        <end position="1325"/>
    </location>
</feature>
<feature type="transmembrane region" description="Helical" evidence="6">
    <location>
        <begin position="1274"/>
        <end position="1293"/>
    </location>
</feature>
<evidence type="ECO:0000256" key="1">
    <source>
        <dbReference type="ARBA" id="ARBA00004651"/>
    </source>
</evidence>
<feature type="transmembrane region" description="Helical" evidence="6">
    <location>
        <begin position="895"/>
        <end position="920"/>
    </location>
</feature>
<evidence type="ECO:0000256" key="4">
    <source>
        <dbReference type="ARBA" id="ARBA00022989"/>
    </source>
</evidence>
<dbReference type="PANTHER" id="PTHR22750">
    <property type="entry name" value="G-PROTEIN COUPLED RECEPTOR"/>
    <property type="match status" value="1"/>
</dbReference>
<feature type="transmembrane region" description="Helical" evidence="6">
    <location>
        <begin position="815"/>
        <end position="841"/>
    </location>
</feature>
<dbReference type="PRINTS" id="PR00237">
    <property type="entry name" value="GPCRRHODOPSN"/>
</dbReference>
<keyword evidence="3 6" id="KW-0812">Transmembrane</keyword>
<evidence type="ECO:0000259" key="7">
    <source>
        <dbReference type="PROSITE" id="PS50262"/>
    </source>
</evidence>
<evidence type="ECO:0000256" key="3">
    <source>
        <dbReference type="ARBA" id="ARBA00022692"/>
    </source>
</evidence>
<keyword evidence="2" id="KW-1003">Cell membrane</keyword>
<evidence type="ECO:0000256" key="2">
    <source>
        <dbReference type="ARBA" id="ARBA00022475"/>
    </source>
</evidence>
<proteinExistence type="predicted"/>
<dbReference type="SUPFAM" id="SSF81321">
    <property type="entry name" value="Family A G protein-coupled receptor-like"/>
    <property type="match status" value="6"/>
</dbReference>
<feature type="transmembrane region" description="Helical" evidence="6">
    <location>
        <begin position="12"/>
        <end position="37"/>
    </location>
</feature>
<feature type="transmembrane region" description="Helical" evidence="6">
    <location>
        <begin position="287"/>
        <end position="313"/>
    </location>
</feature>
<feature type="transmembrane region" description="Helical" evidence="6">
    <location>
        <begin position="743"/>
        <end position="762"/>
    </location>
</feature>
<feature type="transmembrane region" description="Helical" evidence="6">
    <location>
        <begin position="90"/>
        <end position="112"/>
    </location>
</feature>
<feature type="transmembrane region" description="Helical" evidence="6">
    <location>
        <begin position="1214"/>
        <end position="1236"/>
    </location>
</feature>
<feature type="domain" description="G-protein coupled receptors family 1 profile" evidence="7">
    <location>
        <begin position="554"/>
        <end position="794"/>
    </location>
</feature>
<feature type="transmembrane region" description="Helical" evidence="6">
    <location>
        <begin position="325"/>
        <end position="347"/>
    </location>
</feature>
<dbReference type="InterPro" id="IPR000276">
    <property type="entry name" value="GPCR_Rhodpsn"/>
</dbReference>
<comment type="subcellular location">
    <subcellularLocation>
        <location evidence="1">Cell membrane</location>
        <topology evidence="1">Multi-pass membrane protein</topology>
    </subcellularLocation>
</comment>
<evidence type="ECO:0000313" key="9">
    <source>
        <dbReference type="Proteomes" id="UP001159405"/>
    </source>
</evidence>
<evidence type="ECO:0000256" key="6">
    <source>
        <dbReference type="SAM" id="Phobius"/>
    </source>
</evidence>
<keyword evidence="9" id="KW-1185">Reference proteome</keyword>
<name>A0ABN8P9T4_9CNID</name>
<feature type="domain" description="G-protein coupled receptors family 1 profile" evidence="7">
    <location>
        <begin position="835"/>
        <end position="1089"/>
    </location>
</feature>
<feature type="transmembrane region" description="Helical" evidence="6">
    <location>
        <begin position="1188"/>
        <end position="1208"/>
    </location>
</feature>
<feature type="transmembrane region" description="Helical" evidence="6">
    <location>
        <begin position="1554"/>
        <end position="1577"/>
    </location>
</feature>
<accession>A0ABN8P9T4</accession>
<feature type="transmembrane region" description="Helical" evidence="6">
    <location>
        <begin position="941"/>
        <end position="961"/>
    </location>
</feature>
<feature type="non-terminal residue" evidence="8">
    <location>
        <position position="1"/>
    </location>
</feature>
<feature type="transmembrane region" description="Helical" evidence="6">
    <location>
        <begin position="496"/>
        <end position="521"/>
    </location>
</feature>
<evidence type="ECO:0000313" key="8">
    <source>
        <dbReference type="EMBL" id="CAH3138406.1"/>
    </source>
</evidence>
<feature type="transmembrane region" description="Helical" evidence="6">
    <location>
        <begin position="436"/>
        <end position="458"/>
    </location>
</feature>
<feature type="transmembrane region" description="Helical" evidence="6">
    <location>
        <begin position="133"/>
        <end position="153"/>
    </location>
</feature>
<feature type="transmembrane region" description="Helical" evidence="6">
    <location>
        <begin position="410"/>
        <end position="430"/>
    </location>
</feature>
<feature type="transmembrane region" description="Helical" evidence="6">
    <location>
        <begin position="1384"/>
        <end position="1405"/>
    </location>
</feature>
<feature type="transmembrane region" description="Helical" evidence="6">
    <location>
        <begin position="219"/>
        <end position="238"/>
    </location>
</feature>
<dbReference type="Pfam" id="PF00001">
    <property type="entry name" value="7tm_1"/>
    <property type="match status" value="7"/>
</dbReference>
<keyword evidence="4 6" id="KW-1133">Transmembrane helix</keyword>
<dbReference type="Gene3D" id="1.20.1070.10">
    <property type="entry name" value="Rhodopsin 7-helix transmembrane proteins"/>
    <property type="match status" value="6"/>
</dbReference>
<feature type="transmembrane region" description="Helical" evidence="6">
    <location>
        <begin position="1145"/>
        <end position="1167"/>
    </location>
</feature>
<comment type="caution">
    <text evidence="8">The sequence shown here is derived from an EMBL/GenBank/DDBJ whole genome shotgun (WGS) entry which is preliminary data.</text>
</comment>
<gene>
    <name evidence="8" type="ORF">PLOB_00040363</name>
</gene>
<feature type="transmembrane region" description="Helical" evidence="6">
    <location>
        <begin position="683"/>
        <end position="705"/>
    </location>
</feature>
<keyword evidence="5 6" id="KW-0472">Membrane</keyword>
<dbReference type="Proteomes" id="UP001159405">
    <property type="component" value="Unassembled WGS sequence"/>
</dbReference>
<feature type="transmembrane region" description="Helical" evidence="6">
    <location>
        <begin position="853"/>
        <end position="875"/>
    </location>
</feature>
<dbReference type="PROSITE" id="PS50262">
    <property type="entry name" value="G_PROTEIN_RECEP_F1_2"/>
    <property type="match status" value="6"/>
</dbReference>
<feature type="transmembrane region" description="Helical" evidence="6">
    <location>
        <begin position="1065"/>
        <end position="1092"/>
    </location>
</feature>
<dbReference type="InterPro" id="IPR017452">
    <property type="entry name" value="GPCR_Rhodpsn_7TM"/>
</dbReference>
<feature type="transmembrane region" description="Helical" evidence="6">
    <location>
        <begin position="367"/>
        <end position="389"/>
    </location>
</feature>
<reference evidence="8 9" key="1">
    <citation type="submission" date="2022-05" db="EMBL/GenBank/DDBJ databases">
        <authorList>
            <consortium name="Genoscope - CEA"/>
            <person name="William W."/>
        </authorList>
    </citation>
    <scope>NUCLEOTIDE SEQUENCE [LARGE SCALE GENOMIC DNA]</scope>
</reference>
<feature type="transmembrane region" description="Helical" evidence="6">
    <location>
        <begin position="967"/>
        <end position="989"/>
    </location>
</feature>
<feature type="transmembrane region" description="Helical" evidence="6">
    <location>
        <begin position="1589"/>
        <end position="1607"/>
    </location>
</feature>
<protein>
    <recommendedName>
        <fullName evidence="7">G-protein coupled receptors family 1 profile domain-containing protein</fullName>
    </recommendedName>
</protein>
<feature type="transmembrane region" description="Helical" evidence="6">
    <location>
        <begin position="1345"/>
        <end position="1372"/>
    </location>
</feature>
<feature type="transmembrane region" description="Helical" evidence="6">
    <location>
        <begin position="606"/>
        <end position="636"/>
    </location>
</feature>
<feature type="transmembrane region" description="Helical" evidence="6">
    <location>
        <begin position="1494"/>
        <end position="1516"/>
    </location>
</feature>
<dbReference type="SMART" id="SM01381">
    <property type="entry name" value="7TM_GPCR_Srsx"/>
    <property type="match status" value="1"/>
</dbReference>
<feature type="transmembrane region" description="Helical" evidence="6">
    <location>
        <begin position="49"/>
        <end position="70"/>
    </location>
</feature>